<sequence>MKVAIIFLLSALALLNLAGNTTAKVIGKKANCPNTLVGCPRDYDPVCGTDGKTYANECILCFENRKFGTSIRIQRRGLC</sequence>
<dbReference type="EMBL" id="CH474178">
    <property type="protein sequence ID" value="EDL84767.1"/>
    <property type="molecule type" value="Genomic_DNA"/>
</dbReference>
<protein>
    <submittedName>
        <fullName evidence="10">RCG43787</fullName>
    </submittedName>
</protein>
<dbReference type="CDD" id="cd01327">
    <property type="entry name" value="KAZAL_PSTI"/>
    <property type="match status" value="1"/>
</dbReference>
<keyword evidence="3" id="KW-0646">Protease inhibitor</keyword>
<dbReference type="InterPro" id="IPR001239">
    <property type="entry name" value="Prot_inh_Kazal-m"/>
</dbReference>
<evidence type="ECO:0000256" key="7">
    <source>
        <dbReference type="ARBA" id="ARBA00046050"/>
    </source>
</evidence>
<evidence type="ECO:0000256" key="1">
    <source>
        <dbReference type="ARBA" id="ARBA00004613"/>
    </source>
</evidence>
<dbReference type="SMART" id="SM00280">
    <property type="entry name" value="KAZAL"/>
    <property type="match status" value="1"/>
</dbReference>
<dbReference type="FunFam" id="3.30.60.30:FF:000031">
    <property type="entry name" value="Serine protease inhibitor Kazal-type 2"/>
    <property type="match status" value="1"/>
</dbReference>
<dbReference type="Proteomes" id="UP000234681">
    <property type="component" value="Unassembled WGS sequence"/>
</dbReference>
<keyword evidence="4" id="KW-0722">Serine protease inhibitor</keyword>
<dbReference type="PROSITE" id="PS00282">
    <property type="entry name" value="KAZAL_1"/>
    <property type="match status" value="1"/>
</dbReference>
<dbReference type="GO" id="GO:0004867">
    <property type="term" value="F:serine-type endopeptidase inhibitor activity"/>
    <property type="evidence" value="ECO:0007669"/>
    <property type="project" value="UniProtKB-KW"/>
</dbReference>
<dbReference type="AlphaFoldDB" id="A6KUD6"/>
<keyword evidence="2" id="KW-0964">Secreted</keyword>
<dbReference type="PANTHER" id="PTHR21312:SF27">
    <property type="entry name" value="SERINE PROTEASE INHIBITOR KAZAL-TYPE 1"/>
    <property type="match status" value="1"/>
</dbReference>
<dbReference type="PRINTS" id="PR00290">
    <property type="entry name" value="KAZALINHBTR"/>
</dbReference>
<keyword evidence="8" id="KW-0732">Signal</keyword>
<organism evidence="10 11">
    <name type="scientific">Rattus norvegicus</name>
    <name type="common">Rat</name>
    <dbReference type="NCBI Taxonomy" id="10116"/>
    <lineage>
        <taxon>Eukaryota</taxon>
        <taxon>Metazoa</taxon>
        <taxon>Chordata</taxon>
        <taxon>Craniata</taxon>
        <taxon>Vertebrata</taxon>
        <taxon>Euteleostomi</taxon>
        <taxon>Mammalia</taxon>
        <taxon>Eutheria</taxon>
        <taxon>Euarchontoglires</taxon>
        <taxon>Glires</taxon>
        <taxon>Rodentia</taxon>
        <taxon>Myomorpha</taxon>
        <taxon>Muroidea</taxon>
        <taxon>Muridae</taxon>
        <taxon>Murinae</taxon>
        <taxon>Rattus</taxon>
    </lineage>
</organism>
<dbReference type="RGD" id="708468">
    <property type="gene designation" value="Spink1l"/>
</dbReference>
<evidence type="ECO:0000256" key="3">
    <source>
        <dbReference type="ARBA" id="ARBA00022690"/>
    </source>
</evidence>
<gene>
    <name evidence="12" type="primary">Spink1l</name>
    <name evidence="10" type="ORF">rCG_43787</name>
</gene>
<feature type="domain" description="Kazal-like" evidence="9">
    <location>
        <begin position="26"/>
        <end position="79"/>
    </location>
</feature>
<dbReference type="Gene3D" id="3.30.60.30">
    <property type="match status" value="1"/>
</dbReference>
<dbReference type="PROSITE" id="PS51465">
    <property type="entry name" value="KAZAL_2"/>
    <property type="match status" value="1"/>
</dbReference>
<keyword evidence="5" id="KW-1015">Disulfide bond</keyword>
<evidence type="ECO:0000256" key="4">
    <source>
        <dbReference type="ARBA" id="ARBA00022900"/>
    </source>
</evidence>
<feature type="signal peptide" evidence="8">
    <location>
        <begin position="1"/>
        <end position="23"/>
    </location>
</feature>
<dbReference type="SMR" id="A6KUD6"/>
<proteinExistence type="predicted"/>
<dbReference type="InterPro" id="IPR036058">
    <property type="entry name" value="Kazal_dom_sf"/>
</dbReference>
<comment type="function">
    <text evidence="7">Serine protease inhibitor which exhibits anti-trypsin activity. In the pancreas, protects against trypsin-catalyzed premature activation of zymogens.</text>
</comment>
<evidence type="ECO:0000256" key="2">
    <source>
        <dbReference type="ARBA" id="ARBA00022525"/>
    </source>
</evidence>
<evidence type="ECO:0000313" key="12">
    <source>
        <dbReference type="RGD" id="708468"/>
    </source>
</evidence>
<evidence type="ECO:0000259" key="9">
    <source>
        <dbReference type="PROSITE" id="PS51465"/>
    </source>
</evidence>
<evidence type="ECO:0000313" key="11">
    <source>
        <dbReference type="Proteomes" id="UP000234681"/>
    </source>
</evidence>
<accession>A6KUD6</accession>
<feature type="chain" id="PRO_5039904143" evidence="8">
    <location>
        <begin position="24"/>
        <end position="79"/>
    </location>
</feature>
<evidence type="ECO:0000256" key="8">
    <source>
        <dbReference type="SAM" id="SignalP"/>
    </source>
</evidence>
<dbReference type="InterPro" id="IPR002350">
    <property type="entry name" value="Kazal_dom"/>
</dbReference>
<name>A6KUD6_RAT</name>
<evidence type="ECO:0000256" key="6">
    <source>
        <dbReference type="ARBA" id="ARBA00037363"/>
    </source>
</evidence>
<evidence type="ECO:0000256" key="5">
    <source>
        <dbReference type="ARBA" id="ARBA00023157"/>
    </source>
</evidence>
<comment type="function">
    <text evidence="6">In the male reproductive tract, binds to sperm heads where it modulates sperm capacitance by inhibiting calcium uptake and nitrogen oxide (NO) production.</text>
</comment>
<dbReference type="Pfam" id="PF00050">
    <property type="entry name" value="Kazal_1"/>
    <property type="match status" value="1"/>
</dbReference>
<dbReference type="GO" id="GO:0005576">
    <property type="term" value="C:extracellular region"/>
    <property type="evidence" value="ECO:0007669"/>
    <property type="project" value="UniProtKB-SubCell"/>
</dbReference>
<dbReference type="SUPFAM" id="SSF100895">
    <property type="entry name" value="Kazal-type serine protease inhibitors"/>
    <property type="match status" value="1"/>
</dbReference>
<dbReference type="OrthoDB" id="126772at2759"/>
<dbReference type="PANTHER" id="PTHR21312">
    <property type="entry name" value="SERINE PROTEASE INHIBITOR"/>
    <property type="match status" value="1"/>
</dbReference>
<evidence type="ECO:0000313" key="10">
    <source>
        <dbReference type="EMBL" id="EDL84767.1"/>
    </source>
</evidence>
<reference evidence="11" key="1">
    <citation type="submission" date="2005-06" db="EMBL/GenBank/DDBJ databases">
        <authorList>
            <person name="Mural R.J."/>
            <person name="Li P.W."/>
            <person name="Adams M.D."/>
            <person name="Amanatides P.G."/>
            <person name="Baden-Tillson H."/>
            <person name="Barnstead M."/>
            <person name="Chin S.H."/>
            <person name="Dew I."/>
            <person name="Evans C.A."/>
            <person name="Ferriera S."/>
            <person name="Flanigan M."/>
            <person name="Fosler C."/>
            <person name="Glodek A."/>
            <person name="Gu Z."/>
            <person name="Holt R.A."/>
            <person name="Jennings D."/>
            <person name="Kraft C.L."/>
            <person name="Lu F."/>
            <person name="Nguyen T."/>
            <person name="Nusskern D.R."/>
            <person name="Pfannkoch C.M."/>
            <person name="Sitter C."/>
            <person name="Sutton G.G."/>
            <person name="Venter J.C."/>
            <person name="Wang Z."/>
            <person name="Woodage T."/>
            <person name="Zheng X.H."/>
            <person name="Zhong F."/>
        </authorList>
    </citation>
    <scope>NUCLEOTIDE SEQUENCE [LARGE SCALE GENOMIC DNA]</scope>
    <source>
        <strain>BN</strain>
        <strain evidence="11">Sprague-Dawley</strain>
    </source>
</reference>
<comment type="subcellular location">
    <subcellularLocation>
        <location evidence="1">Secreted</location>
    </subcellularLocation>
</comment>